<evidence type="ECO:0000313" key="3">
    <source>
        <dbReference type="Proteomes" id="UP001235939"/>
    </source>
</evidence>
<sequence>MSQDSNPILKELMRLAPSPKSRNRKFKKDRQECSPHEDQTSWTTRSSDQITDFDKVPLSKLLTGLNKSLSSRDSLAEL</sequence>
<protein>
    <submittedName>
        <fullName evidence="2">Uncharacterized protein</fullName>
    </submittedName>
</protein>
<proteinExistence type="predicted"/>
<keyword evidence="3" id="KW-1185">Reference proteome</keyword>
<feature type="compositionally biased region" description="Basic and acidic residues" evidence="1">
    <location>
        <begin position="29"/>
        <end position="39"/>
    </location>
</feature>
<dbReference type="EMBL" id="CP092873">
    <property type="protein sequence ID" value="UYV73863.1"/>
    <property type="molecule type" value="Genomic_DNA"/>
</dbReference>
<evidence type="ECO:0000256" key="1">
    <source>
        <dbReference type="SAM" id="MobiDB-lite"/>
    </source>
</evidence>
<reference evidence="2 3" key="1">
    <citation type="submission" date="2022-01" db="EMBL/GenBank/DDBJ databases">
        <title>A chromosomal length assembly of Cordylochernes scorpioides.</title>
        <authorList>
            <person name="Zeh D."/>
            <person name="Zeh J."/>
        </authorList>
    </citation>
    <scope>NUCLEOTIDE SEQUENCE [LARGE SCALE GENOMIC DNA]</scope>
    <source>
        <strain evidence="2">IN4F17</strain>
        <tissue evidence="2">Whole Body</tissue>
    </source>
</reference>
<gene>
    <name evidence="2" type="ORF">LAZ67_11001182</name>
</gene>
<name>A0ABY6KYA5_9ARAC</name>
<evidence type="ECO:0000313" key="2">
    <source>
        <dbReference type="EMBL" id="UYV73863.1"/>
    </source>
</evidence>
<dbReference type="Proteomes" id="UP001235939">
    <property type="component" value="Chromosome 11"/>
</dbReference>
<feature type="region of interest" description="Disordered" evidence="1">
    <location>
        <begin position="1"/>
        <end position="49"/>
    </location>
</feature>
<accession>A0ABY6KYA5</accession>
<feature type="compositionally biased region" description="Polar residues" evidence="1">
    <location>
        <begin position="40"/>
        <end position="49"/>
    </location>
</feature>
<organism evidence="2 3">
    <name type="scientific">Cordylochernes scorpioides</name>
    <dbReference type="NCBI Taxonomy" id="51811"/>
    <lineage>
        <taxon>Eukaryota</taxon>
        <taxon>Metazoa</taxon>
        <taxon>Ecdysozoa</taxon>
        <taxon>Arthropoda</taxon>
        <taxon>Chelicerata</taxon>
        <taxon>Arachnida</taxon>
        <taxon>Pseudoscorpiones</taxon>
        <taxon>Cheliferoidea</taxon>
        <taxon>Chernetidae</taxon>
        <taxon>Cordylochernes</taxon>
    </lineage>
</organism>